<protein>
    <recommendedName>
        <fullName evidence="1">DUF397 domain-containing protein</fullName>
    </recommendedName>
</protein>
<organism evidence="2 3">
    <name type="scientific">Streptomyces bingchenggensis (strain BCW-1)</name>
    <dbReference type="NCBI Taxonomy" id="749414"/>
    <lineage>
        <taxon>Bacteria</taxon>
        <taxon>Bacillati</taxon>
        <taxon>Actinomycetota</taxon>
        <taxon>Actinomycetes</taxon>
        <taxon>Kitasatosporales</taxon>
        <taxon>Streptomycetaceae</taxon>
        <taxon>Streptomyces</taxon>
    </lineage>
</organism>
<dbReference type="AlphaFoldDB" id="D7CHT8"/>
<dbReference type="KEGG" id="sbh:SBI_06018"/>
<evidence type="ECO:0000259" key="1">
    <source>
        <dbReference type="Pfam" id="PF04149"/>
    </source>
</evidence>
<feature type="domain" description="DUF397" evidence="1">
    <location>
        <begin position="4"/>
        <end position="56"/>
    </location>
</feature>
<name>D7CHT8_STRBB</name>
<dbReference type="Proteomes" id="UP000000377">
    <property type="component" value="Chromosome"/>
</dbReference>
<proteinExistence type="predicted"/>
<dbReference type="STRING" id="749414.SBI_06018"/>
<dbReference type="RefSeq" id="WP_014178600.1">
    <property type="nucleotide sequence ID" value="NC_016582.1"/>
</dbReference>
<dbReference type="InterPro" id="IPR007278">
    <property type="entry name" value="DUF397"/>
</dbReference>
<accession>D7CHT8</accession>
<dbReference type="Pfam" id="PF04149">
    <property type="entry name" value="DUF397"/>
    <property type="match status" value="1"/>
</dbReference>
<sequence>MSTLVWHKSSYCQAASNCLNVASDADGTIRLRESEAPDTVLTTTPARLGDFIRAAKAGEFDHLNP</sequence>
<dbReference type="HOGENOM" id="CLU_131550_1_2_11"/>
<evidence type="ECO:0000313" key="3">
    <source>
        <dbReference type="Proteomes" id="UP000000377"/>
    </source>
</evidence>
<reference evidence="2 3" key="1">
    <citation type="journal article" date="2010" name="J. Bacteriol.">
        <title>Genome sequence of the milbemycin-producing bacterium Streptomyces bingchenggensis.</title>
        <authorList>
            <person name="Wang X.J."/>
            <person name="Yan Y.J."/>
            <person name="Zhang B."/>
            <person name="An J."/>
            <person name="Wang J.J."/>
            <person name="Tian J."/>
            <person name="Jiang L."/>
            <person name="Chen Y.H."/>
            <person name="Huang S.X."/>
            <person name="Yin M."/>
            <person name="Zhang J."/>
            <person name="Gao A.L."/>
            <person name="Liu C.X."/>
            <person name="Zhu Z.X."/>
            <person name="Xiang W.S."/>
        </authorList>
    </citation>
    <scope>NUCLEOTIDE SEQUENCE [LARGE SCALE GENOMIC DNA]</scope>
    <source>
        <strain evidence="2 3">BCW-1</strain>
    </source>
</reference>
<keyword evidence="3" id="KW-1185">Reference proteome</keyword>
<dbReference type="PATRIC" id="fig|749414.3.peg.6203"/>
<gene>
    <name evidence="2" type="ordered locus">SBI_06018</name>
</gene>
<dbReference type="eggNOG" id="COG3039">
    <property type="taxonomic scope" value="Bacteria"/>
</dbReference>
<evidence type="ECO:0000313" key="2">
    <source>
        <dbReference type="EMBL" id="ADI09138.1"/>
    </source>
</evidence>
<dbReference type="EMBL" id="CP002047">
    <property type="protein sequence ID" value="ADI09138.1"/>
    <property type="molecule type" value="Genomic_DNA"/>
</dbReference>